<keyword evidence="4 5" id="KW-0472">Membrane</keyword>
<keyword evidence="3 5" id="KW-1133">Transmembrane helix</keyword>
<dbReference type="Proteomes" id="UP001221302">
    <property type="component" value="Unassembled WGS sequence"/>
</dbReference>
<feature type="transmembrane region" description="Helical" evidence="5">
    <location>
        <begin position="85"/>
        <end position="104"/>
    </location>
</feature>
<reference evidence="7" key="1">
    <citation type="submission" date="2023-03" db="EMBL/GenBank/DDBJ databases">
        <title>Stygiobacter electus gen. nov., sp. nov., facultatively anaerobic thermotolerant bacterium of the class Ignavibacteria from a well of Yessentuki mineral water deposit.</title>
        <authorList>
            <person name="Podosokorskaya O.A."/>
            <person name="Elcheninov A.G."/>
            <person name="Petrova N.F."/>
            <person name="Zavarzina D.G."/>
            <person name="Kublanov I.V."/>
            <person name="Merkel A.Y."/>
        </authorList>
    </citation>
    <scope>NUCLEOTIDE SEQUENCE</scope>
    <source>
        <strain evidence="7">09-Me</strain>
    </source>
</reference>
<gene>
    <name evidence="7" type="ORF">P0M35_07030</name>
</gene>
<dbReference type="RefSeq" id="WP_321535665.1">
    <property type="nucleotide sequence ID" value="NZ_JARGDL010000008.1"/>
</dbReference>
<name>A0AAE3TDY1_9BACT</name>
<feature type="transmembrane region" description="Helical" evidence="5">
    <location>
        <begin position="21"/>
        <end position="39"/>
    </location>
</feature>
<feature type="domain" description="Methylamine utilisation protein MauE" evidence="6">
    <location>
        <begin position="17"/>
        <end position="144"/>
    </location>
</feature>
<sequence>MKATILTNKDILKNYKIVYNFLYYFISALLIFSGIVKLINPQPTIETLKVIFHISEKMIYFIKILLPVIEITLALMMIYNHKRILILNLIICLFSSFTFLAIYGTLIGIQTDCGCFSNIVKSEFGVTMILRNLIITAITIWLLIENKKFARA</sequence>
<dbReference type="GO" id="GO:0016020">
    <property type="term" value="C:membrane"/>
    <property type="evidence" value="ECO:0007669"/>
    <property type="project" value="UniProtKB-SubCell"/>
</dbReference>
<dbReference type="AlphaFoldDB" id="A0AAE3TDY1"/>
<dbReference type="Pfam" id="PF07291">
    <property type="entry name" value="MauE"/>
    <property type="match status" value="1"/>
</dbReference>
<comment type="caution">
    <text evidence="7">The sequence shown here is derived from an EMBL/GenBank/DDBJ whole genome shotgun (WGS) entry which is preliminary data.</text>
</comment>
<proteinExistence type="predicted"/>
<evidence type="ECO:0000256" key="2">
    <source>
        <dbReference type="ARBA" id="ARBA00022692"/>
    </source>
</evidence>
<evidence type="ECO:0000256" key="3">
    <source>
        <dbReference type="ARBA" id="ARBA00022989"/>
    </source>
</evidence>
<dbReference type="EMBL" id="JARGDL010000008">
    <property type="protein sequence ID" value="MDF1611897.1"/>
    <property type="molecule type" value="Genomic_DNA"/>
</dbReference>
<comment type="subcellular location">
    <subcellularLocation>
        <location evidence="1">Membrane</location>
        <topology evidence="1">Multi-pass membrane protein</topology>
    </subcellularLocation>
</comment>
<evidence type="ECO:0000256" key="4">
    <source>
        <dbReference type="ARBA" id="ARBA00023136"/>
    </source>
</evidence>
<evidence type="ECO:0000313" key="8">
    <source>
        <dbReference type="Proteomes" id="UP001221302"/>
    </source>
</evidence>
<evidence type="ECO:0000256" key="1">
    <source>
        <dbReference type="ARBA" id="ARBA00004141"/>
    </source>
</evidence>
<dbReference type="GO" id="GO:0030416">
    <property type="term" value="P:methylamine metabolic process"/>
    <property type="evidence" value="ECO:0007669"/>
    <property type="project" value="InterPro"/>
</dbReference>
<organism evidence="7 8">
    <name type="scientific">Stygiobacter electus</name>
    <dbReference type="NCBI Taxonomy" id="3032292"/>
    <lineage>
        <taxon>Bacteria</taxon>
        <taxon>Pseudomonadati</taxon>
        <taxon>Ignavibacteriota</taxon>
        <taxon>Ignavibacteria</taxon>
        <taxon>Ignavibacteriales</taxon>
        <taxon>Melioribacteraceae</taxon>
        <taxon>Stygiobacter</taxon>
    </lineage>
</organism>
<feature type="transmembrane region" description="Helical" evidence="5">
    <location>
        <begin position="124"/>
        <end position="144"/>
    </location>
</feature>
<feature type="transmembrane region" description="Helical" evidence="5">
    <location>
        <begin position="59"/>
        <end position="78"/>
    </location>
</feature>
<keyword evidence="2 5" id="KW-0812">Transmembrane</keyword>
<protein>
    <submittedName>
        <fullName evidence="7">Methylamine utilization protein</fullName>
    </submittedName>
</protein>
<accession>A0AAE3TDY1</accession>
<evidence type="ECO:0000256" key="5">
    <source>
        <dbReference type="SAM" id="Phobius"/>
    </source>
</evidence>
<dbReference type="InterPro" id="IPR009908">
    <property type="entry name" value="Methylamine_util_MauE"/>
</dbReference>
<evidence type="ECO:0000259" key="6">
    <source>
        <dbReference type="Pfam" id="PF07291"/>
    </source>
</evidence>
<evidence type="ECO:0000313" key="7">
    <source>
        <dbReference type="EMBL" id="MDF1611897.1"/>
    </source>
</evidence>
<keyword evidence="8" id="KW-1185">Reference proteome</keyword>